<keyword evidence="3" id="KW-1185">Reference proteome</keyword>
<sequence length="107" mass="11291">MAEREAVENSPLISPSPPNPIESPAPSEPNPPTEESSEPETCRRSKRRKKCPEPLIRGFSFSFDTKFKSGRTPESTPKFGSFDSAAAAVAVAAGEADQVAAEDGGGN</sequence>
<protein>
    <submittedName>
        <fullName evidence="2">Uncharacterized protein</fullName>
    </submittedName>
</protein>
<proteinExistence type="predicted"/>
<gene>
    <name evidence="2" type="ORF">Scep_003154</name>
</gene>
<comment type="caution">
    <text evidence="2">The sequence shown here is derived from an EMBL/GenBank/DDBJ whole genome shotgun (WGS) entry which is preliminary data.</text>
</comment>
<organism evidence="2 3">
    <name type="scientific">Stephania cephalantha</name>
    <dbReference type="NCBI Taxonomy" id="152367"/>
    <lineage>
        <taxon>Eukaryota</taxon>
        <taxon>Viridiplantae</taxon>
        <taxon>Streptophyta</taxon>
        <taxon>Embryophyta</taxon>
        <taxon>Tracheophyta</taxon>
        <taxon>Spermatophyta</taxon>
        <taxon>Magnoliopsida</taxon>
        <taxon>Ranunculales</taxon>
        <taxon>Menispermaceae</taxon>
        <taxon>Menispermoideae</taxon>
        <taxon>Cissampelideae</taxon>
        <taxon>Stephania</taxon>
    </lineage>
</organism>
<name>A0AAP0PVK4_9MAGN</name>
<accession>A0AAP0PVK4</accession>
<evidence type="ECO:0000256" key="1">
    <source>
        <dbReference type="SAM" id="MobiDB-lite"/>
    </source>
</evidence>
<feature type="region of interest" description="Disordered" evidence="1">
    <location>
        <begin position="1"/>
        <end position="53"/>
    </location>
</feature>
<dbReference type="Proteomes" id="UP001419268">
    <property type="component" value="Unassembled WGS sequence"/>
</dbReference>
<evidence type="ECO:0000313" key="3">
    <source>
        <dbReference type="Proteomes" id="UP001419268"/>
    </source>
</evidence>
<reference evidence="2 3" key="1">
    <citation type="submission" date="2024-01" db="EMBL/GenBank/DDBJ databases">
        <title>Genome assemblies of Stephania.</title>
        <authorList>
            <person name="Yang L."/>
        </authorList>
    </citation>
    <scope>NUCLEOTIDE SEQUENCE [LARGE SCALE GENOMIC DNA]</scope>
    <source>
        <strain evidence="2">JXDWG</strain>
        <tissue evidence="2">Leaf</tissue>
    </source>
</reference>
<dbReference type="EMBL" id="JBBNAG010000002">
    <property type="protein sequence ID" value="KAK9156580.1"/>
    <property type="molecule type" value="Genomic_DNA"/>
</dbReference>
<dbReference type="AlphaFoldDB" id="A0AAP0PVK4"/>
<evidence type="ECO:0000313" key="2">
    <source>
        <dbReference type="EMBL" id="KAK9156580.1"/>
    </source>
</evidence>
<feature type="compositionally biased region" description="Pro residues" evidence="1">
    <location>
        <begin position="14"/>
        <end position="32"/>
    </location>
</feature>